<feature type="chain" id="PRO_5032886810" evidence="1">
    <location>
        <begin position="18"/>
        <end position="214"/>
    </location>
</feature>
<comment type="caution">
    <text evidence="2">The sequence shown here is derived from an EMBL/GenBank/DDBJ whole genome shotgun (WGS) entry which is preliminary data.</text>
</comment>
<evidence type="ECO:0000313" key="3">
    <source>
        <dbReference type="Proteomes" id="UP000533429"/>
    </source>
</evidence>
<proteinExistence type="predicted"/>
<protein>
    <submittedName>
        <fullName evidence="2">Fimbria/pilus periplasmic chaperone</fullName>
    </submittedName>
</protein>
<dbReference type="SUPFAM" id="SSF49354">
    <property type="entry name" value="PapD-like"/>
    <property type="match status" value="1"/>
</dbReference>
<evidence type="ECO:0000313" key="2">
    <source>
        <dbReference type="EMBL" id="NVP01341.1"/>
    </source>
</evidence>
<dbReference type="Proteomes" id="UP000533429">
    <property type="component" value="Unassembled WGS sequence"/>
</dbReference>
<reference evidence="2 3" key="1">
    <citation type="submission" date="2020-06" db="EMBL/GenBank/DDBJ databases">
        <title>Photobacterium damselae subsp. damselae comparative genomics.</title>
        <authorList>
            <person name="Osorio C.R."/>
        </authorList>
    </citation>
    <scope>NUCLEOTIDE SEQUENCE [LARGE SCALE GENOMIC DNA]</scope>
    <source>
        <strain evidence="2 3">TW250/03</strain>
    </source>
</reference>
<name>A0A850R2Q9_PHODD</name>
<dbReference type="InterPro" id="IPR008962">
    <property type="entry name" value="PapD-like_sf"/>
</dbReference>
<gene>
    <name evidence="2" type="ORF">HWA77_14085</name>
</gene>
<dbReference type="EMBL" id="JABXOR010000882">
    <property type="protein sequence ID" value="NVP01341.1"/>
    <property type="molecule type" value="Genomic_DNA"/>
</dbReference>
<dbReference type="Gene3D" id="2.60.40.10">
    <property type="entry name" value="Immunoglobulins"/>
    <property type="match status" value="1"/>
</dbReference>
<dbReference type="InterPro" id="IPR013783">
    <property type="entry name" value="Ig-like_fold"/>
</dbReference>
<organism evidence="2 3">
    <name type="scientific">Photobacterium damselae subsp. damselae</name>
    <name type="common">Listonella damsela</name>
    <dbReference type="NCBI Taxonomy" id="85581"/>
    <lineage>
        <taxon>Bacteria</taxon>
        <taxon>Pseudomonadati</taxon>
        <taxon>Pseudomonadota</taxon>
        <taxon>Gammaproteobacteria</taxon>
        <taxon>Vibrionales</taxon>
        <taxon>Vibrionaceae</taxon>
        <taxon>Photobacterium</taxon>
    </lineage>
</organism>
<dbReference type="AlphaFoldDB" id="A0A850R2Q9"/>
<sequence>MRYILLFLLLKSLSVYAIDIGALTYNLDANKEFTTKIVKNNTNKVKLYTVNTYEVTEPTKDEITINTSGHDLLFNPKRFTLQPGESKNVKFYYNGNKDKERYFRTVFDEYEIPSLSNNSLSAYLSVSLNAIMVVIPAKRQLKYNISYKDSIITNEGNSYFEFIIKESCNQPDSDSESKKLLPGRSFHSDKINKDNYFVIINDGDFNFINNHCKD</sequence>
<accession>A0A850R2Q9</accession>
<feature type="signal peptide" evidence="1">
    <location>
        <begin position="1"/>
        <end position="17"/>
    </location>
</feature>
<evidence type="ECO:0000256" key="1">
    <source>
        <dbReference type="SAM" id="SignalP"/>
    </source>
</evidence>
<keyword evidence="1" id="KW-0732">Signal</keyword>